<keyword evidence="4 9" id="KW-0547">Nucleotide-binding</keyword>
<dbReference type="Gene3D" id="2.40.240.10">
    <property type="entry name" value="Ribosomal Protein L25, Chain P"/>
    <property type="match status" value="2"/>
</dbReference>
<evidence type="ECO:0000313" key="13">
    <source>
        <dbReference type="EMBL" id="HDK38128.1"/>
    </source>
</evidence>
<dbReference type="GO" id="GO:0004819">
    <property type="term" value="F:glutamine-tRNA ligase activity"/>
    <property type="evidence" value="ECO:0007669"/>
    <property type="project" value="UniProtKB-UniRule"/>
</dbReference>
<protein>
    <recommendedName>
        <fullName evidence="8">Glutamine--tRNA ligase</fullName>
        <ecNumber evidence="8">6.1.1.18</ecNumber>
    </recommendedName>
</protein>
<dbReference type="NCBIfam" id="TIGR00440">
    <property type="entry name" value="glnS"/>
    <property type="match status" value="1"/>
</dbReference>
<dbReference type="Gene3D" id="3.40.50.620">
    <property type="entry name" value="HUPs"/>
    <property type="match status" value="1"/>
</dbReference>
<dbReference type="EMBL" id="DRCV01000172">
    <property type="protein sequence ID" value="HDK38128.1"/>
    <property type="molecule type" value="Genomic_DNA"/>
</dbReference>
<feature type="domain" description="Glutamyl/glutaminyl-tRNA synthetase class Ib anti-codon binding" evidence="11">
    <location>
        <begin position="191"/>
        <end position="291"/>
    </location>
</feature>
<dbReference type="InterPro" id="IPR014729">
    <property type="entry name" value="Rossmann-like_a/b/a_fold"/>
</dbReference>
<evidence type="ECO:0000256" key="4">
    <source>
        <dbReference type="ARBA" id="ARBA00022741"/>
    </source>
</evidence>
<dbReference type="InterPro" id="IPR004514">
    <property type="entry name" value="Gln-tRNA-synth"/>
</dbReference>
<organism evidence="13">
    <name type="scientific">Thiolapillus brandeum</name>
    <dbReference type="NCBI Taxonomy" id="1076588"/>
    <lineage>
        <taxon>Bacteria</taxon>
        <taxon>Pseudomonadati</taxon>
        <taxon>Pseudomonadota</taxon>
        <taxon>Gammaproteobacteria</taxon>
        <taxon>Chromatiales</taxon>
        <taxon>Sedimenticolaceae</taxon>
        <taxon>Thiolapillus</taxon>
    </lineage>
</organism>
<feature type="domain" description="Glutamyl/glutaminyl-tRNA synthetase class Ib catalytic" evidence="10">
    <location>
        <begin position="2"/>
        <end position="188"/>
    </location>
</feature>
<evidence type="ECO:0000259" key="11">
    <source>
        <dbReference type="Pfam" id="PF03950"/>
    </source>
</evidence>
<evidence type="ECO:0000259" key="12">
    <source>
        <dbReference type="Pfam" id="PF20974"/>
    </source>
</evidence>
<keyword evidence="5 9" id="KW-0067">ATP-binding</keyword>
<name>A0A831KC67_9GAMM</name>
<sequence length="405" mass="46445">VEENLDLFQRMRAGEFEDGSRTLRAKIDMAAANMNLRDPALYRIRRGAVHHQTGDAWSIYPMYDFTHPISDALEGITHSLCTLEFEDHRPLYDWILDNISIPCHPRQIEFARLNLEYTIMSKRKLTQLVEEGHVEGWDDPRMPTIAGLRRRGYTPTAIRDFCNRIGVTKSDGTVEMGVLEASIREDLDRTAPRRMAVLDPLRVIITNYPDGQEETLLGPNHPKDESMGSRELKFSRELWIDRADFREEANKKYKRLITGGEVRLRNAYTIICQKVIKDVSGEIKELHCTYDPNTLGRNPEGRKVRGVIHWVSALAAIPTEVRLYDRLFTRAQPDASKDKPFQDFLNTDSLKVSSAMLEAALAQAQPGERFQFEREGYFCRDTKAAQSGELVFNRVVTLRDSWGKG</sequence>
<evidence type="ECO:0000256" key="7">
    <source>
        <dbReference type="ARBA" id="ARBA00023146"/>
    </source>
</evidence>
<keyword evidence="7 9" id="KW-0030">Aminoacyl-tRNA synthetase</keyword>
<dbReference type="PANTHER" id="PTHR43097">
    <property type="entry name" value="GLUTAMINE-TRNA LIGASE"/>
    <property type="match status" value="1"/>
</dbReference>
<dbReference type="AlphaFoldDB" id="A0A831KC67"/>
<dbReference type="InterPro" id="IPR050132">
    <property type="entry name" value="Gln/Glu-tRNA_Ligase"/>
</dbReference>
<dbReference type="SUPFAM" id="SSF50715">
    <property type="entry name" value="Ribosomal protein L25-like"/>
    <property type="match status" value="1"/>
</dbReference>
<dbReference type="Pfam" id="PF00749">
    <property type="entry name" value="tRNA-synt_1c"/>
    <property type="match status" value="1"/>
</dbReference>
<dbReference type="GO" id="GO:0005524">
    <property type="term" value="F:ATP binding"/>
    <property type="evidence" value="ECO:0007669"/>
    <property type="project" value="UniProtKB-KW"/>
</dbReference>
<dbReference type="Proteomes" id="UP000885822">
    <property type="component" value="Unassembled WGS sequence"/>
</dbReference>
<evidence type="ECO:0000256" key="6">
    <source>
        <dbReference type="ARBA" id="ARBA00022917"/>
    </source>
</evidence>
<gene>
    <name evidence="13" type="primary">glnS</name>
    <name evidence="13" type="ORF">ENG92_03845</name>
</gene>
<keyword evidence="3 9" id="KW-0436">Ligase</keyword>
<feature type="non-terminal residue" evidence="13">
    <location>
        <position position="1"/>
    </location>
</feature>
<dbReference type="PANTHER" id="PTHR43097:SF5">
    <property type="entry name" value="GLUTAMATE--TRNA LIGASE"/>
    <property type="match status" value="1"/>
</dbReference>
<dbReference type="SUPFAM" id="SSF52374">
    <property type="entry name" value="Nucleotidylyl transferase"/>
    <property type="match status" value="1"/>
</dbReference>
<evidence type="ECO:0000256" key="5">
    <source>
        <dbReference type="ARBA" id="ARBA00022840"/>
    </source>
</evidence>
<feature type="domain" description="tRNA synthetases class I (E and Q) anti-codon binding" evidence="12">
    <location>
        <begin position="307"/>
        <end position="381"/>
    </location>
</feature>
<evidence type="ECO:0000256" key="2">
    <source>
        <dbReference type="ARBA" id="ARBA00022490"/>
    </source>
</evidence>
<dbReference type="GO" id="GO:0005829">
    <property type="term" value="C:cytosol"/>
    <property type="evidence" value="ECO:0007669"/>
    <property type="project" value="TreeGrafter"/>
</dbReference>
<evidence type="ECO:0000259" key="10">
    <source>
        <dbReference type="Pfam" id="PF00749"/>
    </source>
</evidence>
<evidence type="ECO:0000256" key="1">
    <source>
        <dbReference type="ARBA" id="ARBA00005594"/>
    </source>
</evidence>
<comment type="caution">
    <text evidence="13">The sequence shown here is derived from an EMBL/GenBank/DDBJ whole genome shotgun (WGS) entry which is preliminary data.</text>
</comment>
<evidence type="ECO:0000256" key="3">
    <source>
        <dbReference type="ARBA" id="ARBA00022598"/>
    </source>
</evidence>
<proteinExistence type="inferred from homology"/>
<dbReference type="InterPro" id="IPR049437">
    <property type="entry name" value="tRNA-synt_1c_C2"/>
</dbReference>
<reference evidence="13" key="1">
    <citation type="journal article" date="2020" name="mSystems">
        <title>Genome- and Community-Level Interaction Insights into Carbon Utilization and Element Cycling Functions of Hydrothermarchaeota in Hydrothermal Sediment.</title>
        <authorList>
            <person name="Zhou Z."/>
            <person name="Liu Y."/>
            <person name="Xu W."/>
            <person name="Pan J."/>
            <person name="Luo Z.H."/>
            <person name="Li M."/>
        </authorList>
    </citation>
    <scope>NUCLEOTIDE SEQUENCE [LARGE SCALE GENOMIC DNA]</scope>
    <source>
        <strain evidence="13">HyVt-26</strain>
    </source>
</reference>
<dbReference type="Pfam" id="PF20974">
    <property type="entry name" value="tRNA-synt_1c_C2"/>
    <property type="match status" value="1"/>
</dbReference>
<dbReference type="EC" id="6.1.1.18" evidence="8"/>
<dbReference type="InterPro" id="IPR020059">
    <property type="entry name" value="Glu/Gln-tRNA-synth_Ib_codon-bd"/>
</dbReference>
<evidence type="ECO:0000256" key="9">
    <source>
        <dbReference type="RuleBase" id="RU363037"/>
    </source>
</evidence>
<keyword evidence="2" id="KW-0963">Cytoplasm</keyword>
<dbReference type="InterPro" id="IPR020058">
    <property type="entry name" value="Glu/Gln-tRNA-synth_Ib_cat-dom"/>
</dbReference>
<accession>A0A831KC67</accession>
<keyword evidence="6 9" id="KW-0648">Protein biosynthesis</keyword>
<comment type="similarity">
    <text evidence="1 9">Belongs to the class-I aminoacyl-tRNA synthetase family.</text>
</comment>
<dbReference type="FunFam" id="2.40.240.10:FF:000001">
    <property type="entry name" value="Glutamine--tRNA ligase"/>
    <property type="match status" value="1"/>
</dbReference>
<dbReference type="InterPro" id="IPR020056">
    <property type="entry name" value="Rbsml_bL25/Gln-tRNA_synth_N"/>
</dbReference>
<dbReference type="Pfam" id="PF03950">
    <property type="entry name" value="tRNA-synt_1c_C"/>
    <property type="match status" value="1"/>
</dbReference>
<evidence type="ECO:0000256" key="8">
    <source>
        <dbReference type="NCBIfam" id="TIGR00440"/>
    </source>
</evidence>
<dbReference type="GO" id="GO:0006425">
    <property type="term" value="P:glutaminyl-tRNA aminoacylation"/>
    <property type="evidence" value="ECO:0007669"/>
    <property type="project" value="UniProtKB-UniRule"/>
</dbReference>
<dbReference type="InterPro" id="IPR011035">
    <property type="entry name" value="Ribosomal_bL25/Gln-tRNA_synth"/>
</dbReference>